<dbReference type="Gene3D" id="3.40.630.30">
    <property type="match status" value="1"/>
</dbReference>
<dbReference type="RefSeq" id="WP_282906604.1">
    <property type="nucleotide sequence ID" value="NZ_JAGRPV010000001.1"/>
</dbReference>
<proteinExistence type="predicted"/>
<keyword evidence="2 4" id="KW-0012">Acyltransferase</keyword>
<protein>
    <submittedName>
        <fullName evidence="4">GNAT family N-acetyltransferase</fullName>
        <ecNumber evidence="4">2.3.1.-</ecNumber>
    </submittedName>
</protein>
<dbReference type="Proteomes" id="UP001161691">
    <property type="component" value="Unassembled WGS sequence"/>
</dbReference>
<gene>
    <name evidence="4" type="ORF">KB449_01190</name>
</gene>
<name>A0ABT6T9Q1_9BACL</name>
<dbReference type="EC" id="2.3.1.-" evidence="4"/>
<dbReference type="GO" id="GO:0016746">
    <property type="term" value="F:acyltransferase activity"/>
    <property type="evidence" value="ECO:0007669"/>
    <property type="project" value="UniProtKB-KW"/>
</dbReference>
<keyword evidence="1 4" id="KW-0808">Transferase</keyword>
<dbReference type="PROSITE" id="PS51186">
    <property type="entry name" value="GNAT"/>
    <property type="match status" value="1"/>
</dbReference>
<comment type="caution">
    <text evidence="4">The sequence shown here is derived from an EMBL/GenBank/DDBJ whole genome shotgun (WGS) entry which is preliminary data.</text>
</comment>
<sequence length="150" mass="17247">MSNRIVPYQESYHDKLIDIWYEAVRLTHTFLTEADINFYRDMLQSGALHQVEIWIALNDNNEPSGFIGLDGTKIEMLFVHPESHRKGVGSGLIEHARSIKGNHLEVDVNEQNENAYTFYKQLGFVRIGRSELDHSGKPFPLLHLALESRV</sequence>
<dbReference type="CDD" id="cd04301">
    <property type="entry name" value="NAT_SF"/>
    <property type="match status" value="1"/>
</dbReference>
<keyword evidence="5" id="KW-1185">Reference proteome</keyword>
<evidence type="ECO:0000256" key="1">
    <source>
        <dbReference type="ARBA" id="ARBA00022679"/>
    </source>
</evidence>
<dbReference type="SUPFAM" id="SSF55729">
    <property type="entry name" value="Acyl-CoA N-acyltransferases (Nat)"/>
    <property type="match status" value="1"/>
</dbReference>
<organism evidence="4 5">
    <name type="scientific">Cohnella hashimotonis</name>
    <dbReference type="NCBI Taxonomy" id="2826895"/>
    <lineage>
        <taxon>Bacteria</taxon>
        <taxon>Bacillati</taxon>
        <taxon>Bacillota</taxon>
        <taxon>Bacilli</taxon>
        <taxon>Bacillales</taxon>
        <taxon>Paenibacillaceae</taxon>
        <taxon>Cohnella</taxon>
    </lineage>
</organism>
<dbReference type="Pfam" id="PF13673">
    <property type="entry name" value="Acetyltransf_10"/>
    <property type="match status" value="1"/>
</dbReference>
<feature type="domain" description="N-acetyltransferase" evidence="3">
    <location>
        <begin position="3"/>
        <end position="146"/>
    </location>
</feature>
<dbReference type="EMBL" id="JAGRPV010000001">
    <property type="protein sequence ID" value="MDI4643548.1"/>
    <property type="molecule type" value="Genomic_DNA"/>
</dbReference>
<evidence type="ECO:0000259" key="3">
    <source>
        <dbReference type="PROSITE" id="PS51186"/>
    </source>
</evidence>
<accession>A0ABT6T9Q1</accession>
<dbReference type="InterPro" id="IPR016181">
    <property type="entry name" value="Acyl_CoA_acyltransferase"/>
</dbReference>
<dbReference type="InterPro" id="IPR000182">
    <property type="entry name" value="GNAT_dom"/>
</dbReference>
<dbReference type="PANTHER" id="PTHR43800:SF1">
    <property type="entry name" value="PEPTIDYL-LYSINE N-ACETYLTRANSFERASE YJAB"/>
    <property type="match status" value="1"/>
</dbReference>
<evidence type="ECO:0000313" key="5">
    <source>
        <dbReference type="Proteomes" id="UP001161691"/>
    </source>
</evidence>
<reference evidence="4" key="1">
    <citation type="submission" date="2023-04" db="EMBL/GenBank/DDBJ databases">
        <title>Comparative genomic analysis of Cohnella hashimotonis sp. nov., isolated from the International Space Station.</title>
        <authorList>
            <person name="Venkateswaran K."/>
            <person name="Simpson A."/>
        </authorList>
    </citation>
    <scope>NUCLEOTIDE SEQUENCE</scope>
    <source>
        <strain evidence="4">F6_2S_P_1</strain>
    </source>
</reference>
<dbReference type="PANTHER" id="PTHR43800">
    <property type="entry name" value="PEPTIDYL-LYSINE N-ACETYLTRANSFERASE YJAB"/>
    <property type="match status" value="1"/>
</dbReference>
<evidence type="ECO:0000256" key="2">
    <source>
        <dbReference type="ARBA" id="ARBA00023315"/>
    </source>
</evidence>
<evidence type="ECO:0000313" key="4">
    <source>
        <dbReference type="EMBL" id="MDI4643548.1"/>
    </source>
</evidence>